<feature type="region of interest" description="Disordered" evidence="2">
    <location>
        <begin position="210"/>
        <end position="243"/>
    </location>
</feature>
<accession>A0ABD3SSK4</accession>
<dbReference type="GO" id="GO:0051536">
    <property type="term" value="F:iron-sulfur cluster binding"/>
    <property type="evidence" value="ECO:0007669"/>
    <property type="project" value="UniProtKB-KW"/>
</dbReference>
<dbReference type="Proteomes" id="UP001530377">
    <property type="component" value="Unassembled WGS sequence"/>
</dbReference>
<evidence type="ECO:0000256" key="2">
    <source>
        <dbReference type="SAM" id="MobiDB-lite"/>
    </source>
</evidence>
<evidence type="ECO:0000313" key="5">
    <source>
        <dbReference type="EMBL" id="KAL3827532.1"/>
    </source>
</evidence>
<dbReference type="SUPFAM" id="SSF54292">
    <property type="entry name" value="2Fe-2S ferredoxin-like"/>
    <property type="match status" value="1"/>
</dbReference>
<gene>
    <name evidence="5" type="ORF">ACHAXA_002029</name>
</gene>
<dbReference type="InterPro" id="IPR006058">
    <property type="entry name" value="2Fe2S_fd_BS"/>
</dbReference>
<organism evidence="5 6">
    <name type="scientific">Cyclostephanos tholiformis</name>
    <dbReference type="NCBI Taxonomy" id="382380"/>
    <lineage>
        <taxon>Eukaryota</taxon>
        <taxon>Sar</taxon>
        <taxon>Stramenopiles</taxon>
        <taxon>Ochrophyta</taxon>
        <taxon>Bacillariophyta</taxon>
        <taxon>Coscinodiscophyceae</taxon>
        <taxon>Thalassiosirophycidae</taxon>
        <taxon>Stephanodiscales</taxon>
        <taxon>Stephanodiscaceae</taxon>
        <taxon>Cyclostephanos</taxon>
    </lineage>
</organism>
<dbReference type="AlphaFoldDB" id="A0ABD3SSK4"/>
<evidence type="ECO:0000256" key="1">
    <source>
        <dbReference type="ARBA" id="ARBA00023014"/>
    </source>
</evidence>
<feature type="domain" description="2Fe-2S ferredoxin-type" evidence="4">
    <location>
        <begin position="99"/>
        <end position="154"/>
    </location>
</feature>
<dbReference type="EMBL" id="JALLPB020000002">
    <property type="protein sequence ID" value="KAL3827532.1"/>
    <property type="molecule type" value="Genomic_DNA"/>
</dbReference>
<keyword evidence="1" id="KW-0411">Iron-sulfur</keyword>
<sequence>MVPQQCLMMVAAMLMALGSNAFTIPSSSRNSPLFMSSTDDDGMLKLTKEKGYVPKWKKKETLADLTGTADLSAGDKGLIGSVPITFQQGKGEAATIIETTALPGQPLKLVASQAGQFIKYGCGKGECGTCESLCNGKYLRPCVDVVPTDLELDAETGKYPTLLIQVKGTKAKVVSSGKFFSVKSFILGFWNNLLGMMGFVRDRRKAKKNWQERMDKEAEVKRLTEEKKRRRAEEAAMGNTKAQ</sequence>
<protein>
    <recommendedName>
        <fullName evidence="4">2Fe-2S ferredoxin-type domain-containing protein</fullName>
    </recommendedName>
</protein>
<evidence type="ECO:0000259" key="4">
    <source>
        <dbReference type="Pfam" id="PF00111"/>
    </source>
</evidence>
<reference evidence="5 6" key="1">
    <citation type="submission" date="2024-10" db="EMBL/GenBank/DDBJ databases">
        <title>Updated reference genomes for cyclostephanoid diatoms.</title>
        <authorList>
            <person name="Roberts W.R."/>
            <person name="Alverson A.J."/>
        </authorList>
    </citation>
    <scope>NUCLEOTIDE SEQUENCE [LARGE SCALE GENOMIC DNA]</scope>
    <source>
        <strain evidence="5 6">AJA228-03</strain>
    </source>
</reference>
<feature type="signal peptide" evidence="3">
    <location>
        <begin position="1"/>
        <end position="21"/>
    </location>
</feature>
<keyword evidence="6" id="KW-1185">Reference proteome</keyword>
<dbReference type="InterPro" id="IPR001041">
    <property type="entry name" value="2Fe-2S_ferredoxin-type"/>
</dbReference>
<name>A0ABD3SSK4_9STRA</name>
<evidence type="ECO:0000256" key="3">
    <source>
        <dbReference type="SAM" id="SignalP"/>
    </source>
</evidence>
<keyword evidence="1" id="KW-0408">Iron</keyword>
<dbReference type="Pfam" id="PF00111">
    <property type="entry name" value="Fer2"/>
    <property type="match status" value="1"/>
</dbReference>
<dbReference type="InterPro" id="IPR036010">
    <property type="entry name" value="2Fe-2S_ferredoxin-like_sf"/>
</dbReference>
<proteinExistence type="predicted"/>
<evidence type="ECO:0000313" key="6">
    <source>
        <dbReference type="Proteomes" id="UP001530377"/>
    </source>
</evidence>
<keyword evidence="3" id="KW-0732">Signal</keyword>
<feature type="compositionally biased region" description="Basic and acidic residues" evidence="2">
    <location>
        <begin position="210"/>
        <end position="234"/>
    </location>
</feature>
<keyword evidence="1" id="KW-0479">Metal-binding</keyword>
<dbReference type="PROSITE" id="PS00197">
    <property type="entry name" value="2FE2S_FER_1"/>
    <property type="match status" value="1"/>
</dbReference>
<feature type="chain" id="PRO_5044868144" description="2Fe-2S ferredoxin-type domain-containing protein" evidence="3">
    <location>
        <begin position="22"/>
        <end position="243"/>
    </location>
</feature>
<comment type="caution">
    <text evidence="5">The sequence shown here is derived from an EMBL/GenBank/DDBJ whole genome shotgun (WGS) entry which is preliminary data.</text>
</comment>